<evidence type="ECO:0000313" key="3">
    <source>
        <dbReference type="EMBL" id="SHF05736.1"/>
    </source>
</evidence>
<feature type="chain" id="PRO_5013222928" description="PEP-CTERM protein-sorting domain-containing protein" evidence="2">
    <location>
        <begin position="24"/>
        <end position="67"/>
    </location>
</feature>
<evidence type="ECO:0008006" key="5">
    <source>
        <dbReference type="Google" id="ProtNLM"/>
    </source>
</evidence>
<dbReference type="RefSeq" id="WP_143161708.1">
    <property type="nucleotide sequence ID" value="NZ_FQVQ01000003.1"/>
</dbReference>
<feature type="transmembrane region" description="Helical" evidence="1">
    <location>
        <begin position="39"/>
        <end position="57"/>
    </location>
</feature>
<reference evidence="3 4" key="1">
    <citation type="submission" date="2016-11" db="EMBL/GenBank/DDBJ databases">
        <authorList>
            <person name="Jaros S."/>
            <person name="Januszkiewicz K."/>
            <person name="Wedrychowicz H."/>
        </authorList>
    </citation>
    <scope>NUCLEOTIDE SEQUENCE [LARGE SCALE GENOMIC DNA]</scope>
    <source>
        <strain evidence="3 4">DSM 25660</strain>
    </source>
</reference>
<feature type="signal peptide" evidence="2">
    <location>
        <begin position="1"/>
        <end position="23"/>
    </location>
</feature>
<evidence type="ECO:0000256" key="2">
    <source>
        <dbReference type="SAM" id="SignalP"/>
    </source>
</evidence>
<sequence>MKIDPTKVILITLAILCGPMTFAAPNPPAPIPPPPPGLPVDEGLVFLALSSMVYVGYKLTRYKKASR</sequence>
<keyword evidence="4" id="KW-1185">Reference proteome</keyword>
<keyword evidence="1" id="KW-0812">Transmembrane</keyword>
<evidence type="ECO:0000313" key="4">
    <source>
        <dbReference type="Proteomes" id="UP000184147"/>
    </source>
</evidence>
<name>A0A1M4YK14_9FLAO</name>
<protein>
    <recommendedName>
        <fullName evidence="5">PEP-CTERM protein-sorting domain-containing protein</fullName>
    </recommendedName>
</protein>
<keyword evidence="1" id="KW-1133">Transmembrane helix</keyword>
<dbReference type="EMBL" id="FQVQ01000003">
    <property type="protein sequence ID" value="SHF05736.1"/>
    <property type="molecule type" value="Genomic_DNA"/>
</dbReference>
<proteinExistence type="predicted"/>
<keyword evidence="2" id="KW-0732">Signal</keyword>
<organism evidence="3 4">
    <name type="scientific">Flavobacterium fontis</name>
    <dbReference type="NCBI Taxonomy" id="1124188"/>
    <lineage>
        <taxon>Bacteria</taxon>
        <taxon>Pseudomonadati</taxon>
        <taxon>Bacteroidota</taxon>
        <taxon>Flavobacteriia</taxon>
        <taxon>Flavobacteriales</taxon>
        <taxon>Flavobacteriaceae</taxon>
        <taxon>Flavobacterium</taxon>
    </lineage>
</organism>
<keyword evidence="1" id="KW-0472">Membrane</keyword>
<dbReference type="AlphaFoldDB" id="A0A1M4YK14"/>
<evidence type="ECO:0000256" key="1">
    <source>
        <dbReference type="SAM" id="Phobius"/>
    </source>
</evidence>
<gene>
    <name evidence="3" type="ORF">SAMN05444377_103119</name>
</gene>
<accession>A0A1M4YK14</accession>
<dbReference type="Proteomes" id="UP000184147">
    <property type="component" value="Unassembled WGS sequence"/>
</dbReference>